<feature type="domain" description="Phosphotyrosine protein phosphatase I" evidence="2">
    <location>
        <begin position="100"/>
        <end position="203"/>
    </location>
</feature>
<dbReference type="InterPro" id="IPR036196">
    <property type="entry name" value="Ptyr_pPase_sf"/>
</dbReference>
<organism evidence="3 4">
    <name type="scientific">Coccomyxa viridis</name>
    <dbReference type="NCBI Taxonomy" id="1274662"/>
    <lineage>
        <taxon>Eukaryota</taxon>
        <taxon>Viridiplantae</taxon>
        <taxon>Chlorophyta</taxon>
        <taxon>core chlorophytes</taxon>
        <taxon>Trebouxiophyceae</taxon>
        <taxon>Trebouxiophyceae incertae sedis</taxon>
        <taxon>Coccomyxaceae</taxon>
        <taxon>Coccomyxa</taxon>
    </lineage>
</organism>
<dbReference type="SUPFAM" id="SSF52788">
    <property type="entry name" value="Phosphotyrosine protein phosphatases I"/>
    <property type="match status" value="1"/>
</dbReference>
<dbReference type="Gene3D" id="3.40.50.2300">
    <property type="match status" value="1"/>
</dbReference>
<feature type="compositionally biased region" description="Low complexity" evidence="1">
    <location>
        <begin position="49"/>
        <end position="67"/>
    </location>
</feature>
<gene>
    <name evidence="3" type="ORF">CVIRNUC_010570</name>
</gene>
<evidence type="ECO:0000256" key="1">
    <source>
        <dbReference type="SAM" id="MobiDB-lite"/>
    </source>
</evidence>
<accession>A0AAV1IM76</accession>
<evidence type="ECO:0000313" key="4">
    <source>
        <dbReference type="Proteomes" id="UP001314263"/>
    </source>
</evidence>
<dbReference type="EMBL" id="CAUYUE010000017">
    <property type="protein sequence ID" value="CAK0787350.1"/>
    <property type="molecule type" value="Genomic_DNA"/>
</dbReference>
<proteinExistence type="predicted"/>
<evidence type="ECO:0000259" key="2">
    <source>
        <dbReference type="Pfam" id="PF01451"/>
    </source>
</evidence>
<dbReference type="InterPro" id="IPR023485">
    <property type="entry name" value="Ptyr_pPase"/>
</dbReference>
<reference evidence="3 4" key="1">
    <citation type="submission" date="2023-10" db="EMBL/GenBank/DDBJ databases">
        <authorList>
            <person name="Maclean D."/>
            <person name="Macfadyen A."/>
        </authorList>
    </citation>
    <scope>NUCLEOTIDE SEQUENCE [LARGE SCALE GENOMIC DNA]</scope>
</reference>
<comment type="caution">
    <text evidence="3">The sequence shown here is derived from an EMBL/GenBank/DDBJ whole genome shotgun (WGS) entry which is preliminary data.</text>
</comment>
<evidence type="ECO:0000313" key="3">
    <source>
        <dbReference type="EMBL" id="CAK0787350.1"/>
    </source>
</evidence>
<dbReference type="Proteomes" id="UP001314263">
    <property type="component" value="Unassembled WGS sequence"/>
</dbReference>
<dbReference type="Pfam" id="PF01451">
    <property type="entry name" value="LMWPc"/>
    <property type="match status" value="1"/>
</dbReference>
<name>A0AAV1IM76_9CHLO</name>
<protein>
    <recommendedName>
        <fullName evidence="2">Phosphotyrosine protein phosphatase I domain-containing protein</fullName>
    </recommendedName>
</protein>
<feature type="region of interest" description="Disordered" evidence="1">
    <location>
        <begin position="27"/>
        <end position="67"/>
    </location>
</feature>
<sequence>MALGWNLLGSPVSSSSTALAAETLPTRLPQPAGRHHAHQHRITTNGQASTSGDSSSRNLSSRGKSSTRAWQHQWRYMRSEKERANRNLPKVDWNRYHLQILFVDRTDTVRARVAAGLLERIAEWNGYGRALYPYACGVEARQELDWSTSAALMGMAGMLGIRAKLFAAQPEQLVYEDFDRCDLLVAMDDELLEQALSIAGSEKDQAWYAPRCTTLTAFAPYCGTALLNPGGNGVLEPELRQIVAPVITRAQAAHGIARPDLRTGSAEWNSMVEDTVVSCAGLVQYLADQWPPELQEGWLQY</sequence>
<keyword evidence="4" id="KW-1185">Reference proteome</keyword>
<dbReference type="AlphaFoldDB" id="A0AAV1IM76"/>